<dbReference type="OrthoDB" id="9776669at2"/>
<gene>
    <name evidence="1" type="ORF">GlitD10_1220</name>
</gene>
<name>A0A1J0AC60_9CYAN</name>
<protein>
    <submittedName>
        <fullName evidence="1">Immunogenic protein</fullName>
    </submittedName>
</protein>
<dbReference type="Pfam" id="PF16868">
    <property type="entry name" value="NMT1_3"/>
    <property type="match status" value="1"/>
</dbReference>
<dbReference type="KEGG" id="glt:GlitD10_1220"/>
<dbReference type="SUPFAM" id="SSF53850">
    <property type="entry name" value="Periplasmic binding protein-like II"/>
    <property type="match status" value="1"/>
</dbReference>
<dbReference type="InterPro" id="IPR011852">
    <property type="entry name" value="TRAP_TAXI"/>
</dbReference>
<evidence type="ECO:0000313" key="1">
    <source>
        <dbReference type="EMBL" id="APB33540.1"/>
    </source>
</evidence>
<accession>A0A1J0AC60</accession>
<dbReference type="EMBL" id="CP017675">
    <property type="protein sequence ID" value="APB33540.1"/>
    <property type="molecule type" value="Genomic_DNA"/>
</dbReference>
<dbReference type="RefSeq" id="WP_071454112.1">
    <property type="nucleotide sequence ID" value="NZ_CP017675.1"/>
</dbReference>
<dbReference type="PANTHER" id="PTHR42941">
    <property type="entry name" value="SLL1037 PROTEIN"/>
    <property type="match status" value="1"/>
</dbReference>
<evidence type="ECO:0000313" key="2">
    <source>
        <dbReference type="Proteomes" id="UP000180235"/>
    </source>
</evidence>
<dbReference type="Gene3D" id="3.40.190.10">
    <property type="entry name" value="Periplasmic binding protein-like II"/>
    <property type="match status" value="2"/>
</dbReference>
<dbReference type="AlphaFoldDB" id="A0A1J0AC60"/>
<keyword evidence="2" id="KW-1185">Reference proteome</keyword>
<dbReference type="NCBIfam" id="TIGR02122">
    <property type="entry name" value="TRAP_TAXI"/>
    <property type="match status" value="1"/>
</dbReference>
<dbReference type="Proteomes" id="UP000180235">
    <property type="component" value="Chromosome"/>
</dbReference>
<reference evidence="1 2" key="1">
    <citation type="submission" date="2016-10" db="EMBL/GenBank/DDBJ databases">
        <title>Description of Gloeomargarita lithophora gen. nov., sp. nov., a thylakoid-bearing basal-branching cyanobacterium with intracellular carbonates, and proposal for Gloeomargaritales ord. nov.</title>
        <authorList>
            <person name="Moreira D."/>
            <person name="Tavera R."/>
            <person name="Benzerara K."/>
            <person name="Skouri-Panet F."/>
            <person name="Couradeau E."/>
            <person name="Gerard E."/>
            <person name="Loussert C."/>
            <person name="Novelo E."/>
            <person name="Zivanovic Y."/>
            <person name="Lopez-Garcia P."/>
        </authorList>
    </citation>
    <scope>NUCLEOTIDE SEQUENCE [LARGE SCALE GENOMIC DNA]</scope>
    <source>
        <strain evidence="1 2">D10</strain>
    </source>
</reference>
<sequence length="322" mass="35096">MNRRGILHLGLWGVTAAITTVLGGLPGQAATNLTLFTARPGSVYQRAGQALQKVLQPQGFNITLQESPGSMFNLEQLAQGKGDLAFAQKDAFILFKNLGGKEQALAKNITVIGPVNQELVHILTRPGVRSLKDLSGKMIGVGPQDSGTYVSALLMLQMADLDVTQERLITGEIRSQIQDLLAGKLDALFVTSGLGSPSLKQIPANAKIQLLPVGQDALKQGKKVFPEAAALYRPIPVPARTYPWQPQAVTALATYSCLFARRSLEQPVVYRLAQTLYKQQVALRQADPFWALFTLDKQQNPFITGLNYHPGVRQYLGETQPR</sequence>
<proteinExistence type="predicted"/>
<dbReference type="PANTHER" id="PTHR42941:SF1">
    <property type="entry name" value="SLL1037 PROTEIN"/>
    <property type="match status" value="1"/>
</dbReference>
<dbReference type="STRING" id="1188229.GlitD10_1220"/>
<organism evidence="1 2">
    <name type="scientific">Gloeomargarita lithophora Alchichica-D10</name>
    <dbReference type="NCBI Taxonomy" id="1188229"/>
    <lineage>
        <taxon>Bacteria</taxon>
        <taxon>Bacillati</taxon>
        <taxon>Cyanobacteriota</taxon>
        <taxon>Cyanophyceae</taxon>
        <taxon>Gloeomargaritales</taxon>
        <taxon>Gloeomargaritaceae</taxon>
        <taxon>Gloeomargarita</taxon>
    </lineage>
</organism>